<dbReference type="GO" id="GO:0016747">
    <property type="term" value="F:acyltransferase activity, transferring groups other than amino-acyl groups"/>
    <property type="evidence" value="ECO:0007669"/>
    <property type="project" value="InterPro"/>
</dbReference>
<comment type="caution">
    <text evidence="3">The sequence shown here is derived from an EMBL/GenBank/DDBJ whole genome shotgun (WGS) entry which is preliminary data.</text>
</comment>
<dbReference type="AlphaFoldDB" id="A0A9D2F0N3"/>
<keyword evidence="3" id="KW-0808">Transferase</keyword>
<keyword evidence="1" id="KW-1133">Transmembrane helix</keyword>
<proteinExistence type="predicted"/>
<feature type="transmembrane region" description="Helical" evidence="1">
    <location>
        <begin position="175"/>
        <end position="192"/>
    </location>
</feature>
<dbReference type="EMBL" id="DXBO01000024">
    <property type="protein sequence ID" value="HIZ47389.1"/>
    <property type="molecule type" value="Genomic_DNA"/>
</dbReference>
<evidence type="ECO:0000313" key="3">
    <source>
        <dbReference type="EMBL" id="HIZ47389.1"/>
    </source>
</evidence>
<name>A0A9D2F0N3_9FIRM</name>
<reference evidence="3" key="2">
    <citation type="submission" date="2021-04" db="EMBL/GenBank/DDBJ databases">
        <authorList>
            <person name="Gilroy R."/>
        </authorList>
    </citation>
    <scope>NUCLEOTIDE SEQUENCE</scope>
    <source>
        <strain evidence="3">3436</strain>
    </source>
</reference>
<feature type="domain" description="Acyltransferase 3" evidence="2">
    <location>
        <begin position="10"/>
        <end position="324"/>
    </location>
</feature>
<evidence type="ECO:0000259" key="2">
    <source>
        <dbReference type="Pfam" id="PF01757"/>
    </source>
</evidence>
<dbReference type="InterPro" id="IPR002656">
    <property type="entry name" value="Acyl_transf_3_dom"/>
</dbReference>
<feature type="transmembrane region" description="Helical" evidence="1">
    <location>
        <begin position="308"/>
        <end position="329"/>
    </location>
</feature>
<keyword evidence="1" id="KW-0472">Membrane</keyword>
<keyword evidence="1" id="KW-0812">Transmembrane</keyword>
<sequence length="362" mass="39837">MAEKKPRASNLELLRILCMLLVIGDHLTGQGGIADYGSYASSFAFCLIGCGSRIGCSVFILIGGWFLCEQPFRTRRLLSLWLSLWLYTVPVTLLCALGGLSVSFGTLRWAAFPASTRQLWFVSDYLVLLLCTPLLNRLLAGMSRAGHRGMLAVLAVPLILYPTLWGEDGALTDPAWMFLYEYLLIAYLRRWPDNRLSRTLRHRSVSLALGLGLPLLNTAARAWLEWQGHTDGKAFQYIAYYRTALGALPNLLAALALFYLFQGLNLGSRRWINGLAGTTLGVYILHQVPAFRDFLWNGVFHAQAHQGAVGYALFVIAAVFAGGAAIDAVRSRLVLRPLENSPPFRALCAKGDALAAKLQTGD</sequence>
<dbReference type="Proteomes" id="UP000824031">
    <property type="component" value="Unassembled WGS sequence"/>
</dbReference>
<feature type="transmembrane region" description="Helical" evidence="1">
    <location>
        <begin position="12"/>
        <end position="33"/>
    </location>
</feature>
<accession>A0A9D2F0N3</accession>
<feature type="transmembrane region" description="Helical" evidence="1">
    <location>
        <begin position="204"/>
        <end position="224"/>
    </location>
</feature>
<feature type="transmembrane region" description="Helical" evidence="1">
    <location>
        <begin position="80"/>
        <end position="107"/>
    </location>
</feature>
<protein>
    <submittedName>
        <fullName evidence="3">Acyltransferase</fullName>
    </submittedName>
</protein>
<keyword evidence="3" id="KW-0012">Acyltransferase</keyword>
<feature type="transmembrane region" description="Helical" evidence="1">
    <location>
        <begin position="119"/>
        <end position="138"/>
    </location>
</feature>
<dbReference type="Pfam" id="PF01757">
    <property type="entry name" value="Acyl_transf_3"/>
    <property type="match status" value="1"/>
</dbReference>
<feature type="transmembrane region" description="Helical" evidence="1">
    <location>
        <begin position="271"/>
        <end position="288"/>
    </location>
</feature>
<organism evidence="3 4">
    <name type="scientific">Candidatus Gemmiger excrementavium</name>
    <dbReference type="NCBI Taxonomy" id="2838608"/>
    <lineage>
        <taxon>Bacteria</taxon>
        <taxon>Bacillati</taxon>
        <taxon>Bacillota</taxon>
        <taxon>Clostridia</taxon>
        <taxon>Eubacteriales</taxon>
        <taxon>Gemmiger</taxon>
    </lineage>
</organism>
<feature type="transmembrane region" description="Helical" evidence="1">
    <location>
        <begin position="239"/>
        <end position="259"/>
    </location>
</feature>
<feature type="transmembrane region" description="Helical" evidence="1">
    <location>
        <begin position="39"/>
        <end position="68"/>
    </location>
</feature>
<feature type="transmembrane region" description="Helical" evidence="1">
    <location>
        <begin position="145"/>
        <end position="163"/>
    </location>
</feature>
<gene>
    <name evidence="3" type="ORF">H9810_01530</name>
</gene>
<reference evidence="3" key="1">
    <citation type="journal article" date="2021" name="PeerJ">
        <title>Extensive microbial diversity within the chicken gut microbiome revealed by metagenomics and culture.</title>
        <authorList>
            <person name="Gilroy R."/>
            <person name="Ravi A."/>
            <person name="Getino M."/>
            <person name="Pursley I."/>
            <person name="Horton D.L."/>
            <person name="Alikhan N.F."/>
            <person name="Baker D."/>
            <person name="Gharbi K."/>
            <person name="Hall N."/>
            <person name="Watson M."/>
            <person name="Adriaenssens E.M."/>
            <person name="Foster-Nyarko E."/>
            <person name="Jarju S."/>
            <person name="Secka A."/>
            <person name="Antonio M."/>
            <person name="Oren A."/>
            <person name="Chaudhuri R.R."/>
            <person name="La Ragione R."/>
            <person name="Hildebrand F."/>
            <person name="Pallen M.J."/>
        </authorList>
    </citation>
    <scope>NUCLEOTIDE SEQUENCE</scope>
    <source>
        <strain evidence="3">3436</strain>
    </source>
</reference>
<evidence type="ECO:0000313" key="4">
    <source>
        <dbReference type="Proteomes" id="UP000824031"/>
    </source>
</evidence>
<evidence type="ECO:0000256" key="1">
    <source>
        <dbReference type="SAM" id="Phobius"/>
    </source>
</evidence>